<reference evidence="1" key="1">
    <citation type="submission" date="2018-02" db="EMBL/GenBank/DDBJ databases">
        <title>Rhizophora mucronata_Transcriptome.</title>
        <authorList>
            <person name="Meera S.P."/>
            <person name="Sreeshan A."/>
            <person name="Augustine A."/>
        </authorList>
    </citation>
    <scope>NUCLEOTIDE SEQUENCE</scope>
    <source>
        <tissue evidence="1">Leaf</tissue>
    </source>
</reference>
<evidence type="ECO:0000313" key="1">
    <source>
        <dbReference type="EMBL" id="MBW92216.1"/>
    </source>
</evidence>
<dbReference type="EMBL" id="GGEC01011733">
    <property type="protein sequence ID" value="MBW92216.1"/>
    <property type="molecule type" value="Transcribed_RNA"/>
</dbReference>
<organism evidence="1">
    <name type="scientific">Rhizophora mucronata</name>
    <name type="common">Asiatic mangrove</name>
    <dbReference type="NCBI Taxonomy" id="61149"/>
    <lineage>
        <taxon>Eukaryota</taxon>
        <taxon>Viridiplantae</taxon>
        <taxon>Streptophyta</taxon>
        <taxon>Embryophyta</taxon>
        <taxon>Tracheophyta</taxon>
        <taxon>Spermatophyta</taxon>
        <taxon>Magnoliopsida</taxon>
        <taxon>eudicotyledons</taxon>
        <taxon>Gunneridae</taxon>
        <taxon>Pentapetalae</taxon>
        <taxon>rosids</taxon>
        <taxon>fabids</taxon>
        <taxon>Malpighiales</taxon>
        <taxon>Rhizophoraceae</taxon>
        <taxon>Rhizophora</taxon>
    </lineage>
</organism>
<proteinExistence type="predicted"/>
<dbReference type="AlphaFoldDB" id="A0A2P2JFF8"/>
<protein>
    <submittedName>
        <fullName evidence="1">Uncharacterized protein MANES_15G174500</fullName>
    </submittedName>
</protein>
<name>A0A2P2JFF8_RHIMU</name>
<sequence>MLFLVQISLQRNPCCQINLWGTRTKLIDQNTVAILLKVDKVNDNRQRFTLKPRYTTREHDVQKCL</sequence>
<accession>A0A2P2JFF8</accession>